<dbReference type="AlphaFoldDB" id="A0AAN8X6Y3"/>
<dbReference type="EMBL" id="JAXCGZ010013231">
    <property type="protein sequence ID" value="KAK7073250.1"/>
    <property type="molecule type" value="Genomic_DNA"/>
</dbReference>
<dbReference type="Proteomes" id="UP001381693">
    <property type="component" value="Unassembled WGS sequence"/>
</dbReference>
<name>A0AAN8X6Y3_HALRR</name>
<evidence type="ECO:0000313" key="2">
    <source>
        <dbReference type="Proteomes" id="UP001381693"/>
    </source>
</evidence>
<gene>
    <name evidence="1" type="ORF">SK128_025672</name>
</gene>
<comment type="caution">
    <text evidence="1">The sequence shown here is derived from an EMBL/GenBank/DDBJ whole genome shotgun (WGS) entry which is preliminary data.</text>
</comment>
<accession>A0AAN8X6Y3</accession>
<reference evidence="1 2" key="1">
    <citation type="submission" date="2023-11" db="EMBL/GenBank/DDBJ databases">
        <title>Halocaridina rubra genome assembly.</title>
        <authorList>
            <person name="Smith C."/>
        </authorList>
    </citation>
    <scope>NUCLEOTIDE SEQUENCE [LARGE SCALE GENOMIC DNA]</scope>
    <source>
        <strain evidence="1">EP-1</strain>
        <tissue evidence="1">Whole</tissue>
    </source>
</reference>
<keyword evidence="2" id="KW-1185">Reference proteome</keyword>
<sequence>MGLEQIGMIKSFTNKISTILSLNLKKICDSNDAFSNDRPLKNKSLNMTIFNYLWNVHIGNAKYRQKGTYTIKSKAVLPITIQRAIYKEHRPQYLYLQMLKHYIKYITKLCWRGQWLAHLIPK</sequence>
<organism evidence="1 2">
    <name type="scientific">Halocaridina rubra</name>
    <name type="common">Hawaiian red shrimp</name>
    <dbReference type="NCBI Taxonomy" id="373956"/>
    <lineage>
        <taxon>Eukaryota</taxon>
        <taxon>Metazoa</taxon>
        <taxon>Ecdysozoa</taxon>
        <taxon>Arthropoda</taxon>
        <taxon>Crustacea</taxon>
        <taxon>Multicrustacea</taxon>
        <taxon>Malacostraca</taxon>
        <taxon>Eumalacostraca</taxon>
        <taxon>Eucarida</taxon>
        <taxon>Decapoda</taxon>
        <taxon>Pleocyemata</taxon>
        <taxon>Caridea</taxon>
        <taxon>Atyoidea</taxon>
        <taxon>Atyidae</taxon>
        <taxon>Halocaridina</taxon>
    </lineage>
</organism>
<protein>
    <submittedName>
        <fullName evidence="1">Uncharacterized protein</fullName>
    </submittedName>
</protein>
<evidence type="ECO:0000313" key="1">
    <source>
        <dbReference type="EMBL" id="KAK7073250.1"/>
    </source>
</evidence>
<proteinExistence type="predicted"/>